<proteinExistence type="predicted"/>
<evidence type="ECO:0000313" key="3">
    <source>
        <dbReference type="Proteomes" id="UP000738325"/>
    </source>
</evidence>
<dbReference type="OrthoDB" id="8954335at2759"/>
<keyword evidence="3" id="KW-1185">Reference proteome</keyword>
<dbReference type="AlphaFoldDB" id="A0A9P6ULP8"/>
<dbReference type="Gene3D" id="3.40.50.300">
    <property type="entry name" value="P-loop containing nucleotide triphosphate hydrolases"/>
    <property type="match status" value="1"/>
</dbReference>
<reference evidence="2" key="1">
    <citation type="journal article" date="2020" name="Fungal Divers.">
        <title>Resolving the Mortierellaceae phylogeny through synthesis of multi-gene phylogenetics and phylogenomics.</title>
        <authorList>
            <person name="Vandepol N."/>
            <person name="Liber J."/>
            <person name="Desiro A."/>
            <person name="Na H."/>
            <person name="Kennedy M."/>
            <person name="Barry K."/>
            <person name="Grigoriev I.V."/>
            <person name="Miller A.N."/>
            <person name="O'Donnell K."/>
            <person name="Stajich J.E."/>
            <person name="Bonito G."/>
        </authorList>
    </citation>
    <scope>NUCLEOTIDE SEQUENCE</scope>
    <source>
        <strain evidence="2">REB-010B</strain>
    </source>
</reference>
<dbReference type="SUPFAM" id="SSF52540">
    <property type="entry name" value="P-loop containing nucleoside triphosphate hydrolases"/>
    <property type="match status" value="1"/>
</dbReference>
<protein>
    <recommendedName>
        <fullName evidence="1">G domain-containing protein</fullName>
    </recommendedName>
</protein>
<name>A0A9P6ULP8_9FUNG</name>
<gene>
    <name evidence="2" type="ORF">BGZ99_000324</name>
</gene>
<feature type="domain" description="G" evidence="1">
    <location>
        <begin position="21"/>
        <end position="119"/>
    </location>
</feature>
<dbReference type="EMBL" id="JAAAIP010001050">
    <property type="protein sequence ID" value="KAG0310538.1"/>
    <property type="molecule type" value="Genomic_DNA"/>
</dbReference>
<dbReference type="Pfam" id="PF01926">
    <property type="entry name" value="MMR_HSR1"/>
    <property type="match status" value="1"/>
</dbReference>
<organism evidence="2 3">
    <name type="scientific">Dissophora globulifera</name>
    <dbReference type="NCBI Taxonomy" id="979702"/>
    <lineage>
        <taxon>Eukaryota</taxon>
        <taxon>Fungi</taxon>
        <taxon>Fungi incertae sedis</taxon>
        <taxon>Mucoromycota</taxon>
        <taxon>Mortierellomycotina</taxon>
        <taxon>Mortierellomycetes</taxon>
        <taxon>Mortierellales</taxon>
        <taxon>Mortierellaceae</taxon>
        <taxon>Dissophora</taxon>
    </lineage>
</organism>
<evidence type="ECO:0000313" key="2">
    <source>
        <dbReference type="EMBL" id="KAG0310538.1"/>
    </source>
</evidence>
<dbReference type="InterPro" id="IPR006073">
    <property type="entry name" value="GTP-bd"/>
</dbReference>
<evidence type="ECO:0000259" key="1">
    <source>
        <dbReference type="Pfam" id="PF01926"/>
    </source>
</evidence>
<accession>A0A9P6ULP8</accession>
<sequence length="230" mass="26153">MSCSKIMKPPSHDSEDRKVAVLFIGNIGAGKSTLLSQIGGNFLSGVSFRQGYTTRISEQEITLDGKSVVLMDIPGLFEPEEDATQKNAKILTEALRMDYDFKLFFVLKACNRGVNDEDLILMSKVNECICQAQTKTKIDFRVIINQIMDDEVYNLYRDIMAIDNFRSFFAHLKISGYSFNDIRIENVLLLRFDAAKPLRNEFRSEILSDVIKQKSVQKLYISLHSLCKAT</sequence>
<dbReference type="Proteomes" id="UP000738325">
    <property type="component" value="Unassembled WGS sequence"/>
</dbReference>
<dbReference type="GO" id="GO:0005525">
    <property type="term" value="F:GTP binding"/>
    <property type="evidence" value="ECO:0007669"/>
    <property type="project" value="InterPro"/>
</dbReference>
<comment type="caution">
    <text evidence="2">The sequence shown here is derived from an EMBL/GenBank/DDBJ whole genome shotgun (WGS) entry which is preliminary data.</text>
</comment>
<dbReference type="InterPro" id="IPR027417">
    <property type="entry name" value="P-loop_NTPase"/>
</dbReference>